<accession>A0A174IP55</accession>
<dbReference type="EMBL" id="CZAE01000004">
    <property type="protein sequence ID" value="CUO86660.1"/>
    <property type="molecule type" value="Genomic_DNA"/>
</dbReference>
<protein>
    <submittedName>
        <fullName evidence="1">Uncharacterized protein</fullName>
    </submittedName>
</protein>
<proteinExistence type="predicted"/>
<evidence type="ECO:0000313" key="1">
    <source>
        <dbReference type="EMBL" id="CUO86660.1"/>
    </source>
</evidence>
<evidence type="ECO:0000313" key="2">
    <source>
        <dbReference type="Proteomes" id="UP000095606"/>
    </source>
</evidence>
<dbReference type="Proteomes" id="UP000095606">
    <property type="component" value="Unassembled WGS sequence"/>
</dbReference>
<sequence>MKSAWRSYKRAGNERTFSECLKSAWNLAKLQEYCSPEAVKARTDQFLAERHEAMSNAAKATMDKGYNNKSIPASAYYTPSTGRYGAHYVGD</sequence>
<gene>
    <name evidence="1" type="ORF">ERS852461_01327</name>
</gene>
<organism evidence="1 2">
    <name type="scientific">Bacteroides faecis</name>
    <dbReference type="NCBI Taxonomy" id="674529"/>
    <lineage>
        <taxon>Bacteria</taxon>
        <taxon>Pseudomonadati</taxon>
        <taxon>Bacteroidota</taxon>
        <taxon>Bacteroidia</taxon>
        <taxon>Bacteroidales</taxon>
        <taxon>Bacteroidaceae</taxon>
        <taxon>Bacteroides</taxon>
    </lineage>
</organism>
<dbReference type="AlphaFoldDB" id="A0A174IP55"/>
<dbReference type="RefSeq" id="WP_055269128.1">
    <property type="nucleotide sequence ID" value="NZ_JAGWEQ010000105.1"/>
</dbReference>
<name>A0A174IP55_9BACE</name>
<reference evidence="1 2" key="1">
    <citation type="submission" date="2015-09" db="EMBL/GenBank/DDBJ databases">
        <authorList>
            <consortium name="Pathogen Informatics"/>
        </authorList>
    </citation>
    <scope>NUCLEOTIDE SEQUENCE [LARGE SCALE GENOMIC DNA]</scope>
    <source>
        <strain evidence="1 2">2789STDY5834846</strain>
    </source>
</reference>